<feature type="domain" description="MGS-like" evidence="4">
    <location>
        <begin position="6"/>
        <end position="154"/>
    </location>
</feature>
<dbReference type="PROSITE" id="PS01335">
    <property type="entry name" value="METHYLGLYOXAL_SYNTH"/>
    <property type="match status" value="1"/>
</dbReference>
<dbReference type="InterPro" id="IPR036914">
    <property type="entry name" value="MGS-like_dom_sf"/>
</dbReference>
<name>A0A1L0BCR4_9GAMM</name>
<proteinExistence type="inferred from homology"/>
<keyword evidence="2" id="KW-0456">Lyase</keyword>
<protein>
    <recommendedName>
        <fullName evidence="2">Methylglyoxal synthase</fullName>
        <shortName evidence="2">MGS</shortName>
        <ecNumber evidence="2">4.2.3.3</ecNumber>
    </recommendedName>
</protein>
<dbReference type="InterPro" id="IPR018148">
    <property type="entry name" value="Methylglyoxal_synth_AS"/>
</dbReference>
<evidence type="ECO:0000313" key="5">
    <source>
        <dbReference type="EMBL" id="SGZ00261.1"/>
    </source>
</evidence>
<feature type="binding site" evidence="2">
    <location>
        <position position="23"/>
    </location>
    <ligand>
        <name>substrate</name>
    </ligand>
</feature>
<feature type="binding site" evidence="2">
    <location>
        <position position="19"/>
    </location>
    <ligand>
        <name>substrate</name>
    </ligand>
</feature>
<dbReference type="GO" id="GO:0005829">
    <property type="term" value="C:cytosol"/>
    <property type="evidence" value="ECO:0007669"/>
    <property type="project" value="TreeGrafter"/>
</dbReference>
<reference evidence="5 6" key="1">
    <citation type="submission" date="2016-11" db="EMBL/GenBank/DDBJ databases">
        <authorList>
            <person name="Jaros S."/>
            <person name="Januszkiewicz K."/>
            <person name="Wedrychowicz H."/>
        </authorList>
    </citation>
    <scope>NUCLEOTIDE SEQUENCE [LARGE SCALE GENOMIC DNA]</scope>
    <source>
        <strain evidence="5">NVI 5450</strain>
    </source>
</reference>
<dbReference type="InterPro" id="IPR004363">
    <property type="entry name" value="Methylgl_synth"/>
</dbReference>
<dbReference type="NCBIfam" id="TIGR00160">
    <property type="entry name" value="MGSA"/>
    <property type="match status" value="1"/>
</dbReference>
<dbReference type="InterPro" id="IPR011607">
    <property type="entry name" value="MGS-like_dom"/>
</dbReference>
<evidence type="ECO:0000256" key="3">
    <source>
        <dbReference type="PIRSR" id="PIRSR006614-1"/>
    </source>
</evidence>
<comment type="function">
    <text evidence="2">Catalyzes the formation of methylglyoxal from dihydroxyacetone phosphate.</text>
</comment>
<organism evidence="5 6">
    <name type="scientific">Moritella viscosa</name>
    <dbReference type="NCBI Taxonomy" id="80854"/>
    <lineage>
        <taxon>Bacteria</taxon>
        <taxon>Pseudomonadati</taxon>
        <taxon>Pseudomonadota</taxon>
        <taxon>Gammaproteobacteria</taxon>
        <taxon>Alteromonadales</taxon>
        <taxon>Moritellaceae</taxon>
        <taxon>Moritella</taxon>
    </lineage>
</organism>
<accession>A0A1L0BCR4</accession>
<comment type="catalytic activity">
    <reaction evidence="2">
        <text>dihydroxyacetone phosphate = methylglyoxal + phosphate</text>
        <dbReference type="Rhea" id="RHEA:17937"/>
        <dbReference type="ChEBI" id="CHEBI:17158"/>
        <dbReference type="ChEBI" id="CHEBI:43474"/>
        <dbReference type="ChEBI" id="CHEBI:57642"/>
        <dbReference type="EC" id="4.2.3.3"/>
    </reaction>
</comment>
<dbReference type="RefSeq" id="WP_075497310.1">
    <property type="nucleotide sequence ID" value="NZ_CAWRBC010000136.1"/>
</dbReference>
<comment type="similarity">
    <text evidence="1 2">Belongs to the methylglyoxal synthase family.</text>
</comment>
<dbReference type="PIRSF" id="PIRSF006614">
    <property type="entry name" value="Methylglyox_syn"/>
    <property type="match status" value="1"/>
</dbReference>
<feature type="binding site" evidence="2">
    <location>
        <begin position="65"/>
        <end position="66"/>
    </location>
    <ligand>
        <name>substrate</name>
    </ligand>
</feature>
<dbReference type="Gene3D" id="3.40.50.1380">
    <property type="entry name" value="Methylglyoxal synthase-like domain"/>
    <property type="match status" value="1"/>
</dbReference>
<dbReference type="GO" id="GO:0019242">
    <property type="term" value="P:methylglyoxal biosynthetic process"/>
    <property type="evidence" value="ECO:0007669"/>
    <property type="project" value="UniProtKB-UniRule"/>
</dbReference>
<dbReference type="PANTHER" id="PTHR30492:SF0">
    <property type="entry name" value="METHYLGLYOXAL SYNTHASE"/>
    <property type="match status" value="1"/>
</dbReference>
<evidence type="ECO:0000256" key="2">
    <source>
        <dbReference type="HAMAP-Rule" id="MF_00549"/>
    </source>
</evidence>
<evidence type="ECO:0000259" key="4">
    <source>
        <dbReference type="PROSITE" id="PS51855"/>
    </source>
</evidence>
<dbReference type="EC" id="4.2.3.3" evidence="2"/>
<dbReference type="Proteomes" id="UP000183794">
    <property type="component" value="Unassembled WGS sequence"/>
</dbReference>
<feature type="binding site" evidence="2">
    <location>
        <position position="98"/>
    </location>
    <ligand>
        <name>substrate</name>
    </ligand>
</feature>
<dbReference type="HAMAP" id="MF_00549">
    <property type="entry name" value="Methylglyoxal_synth"/>
    <property type="match status" value="1"/>
</dbReference>
<evidence type="ECO:0000256" key="1">
    <source>
        <dbReference type="ARBA" id="ARBA00006287"/>
    </source>
</evidence>
<evidence type="ECO:0000313" key="6">
    <source>
        <dbReference type="Proteomes" id="UP000183794"/>
    </source>
</evidence>
<dbReference type="PROSITE" id="PS51855">
    <property type="entry name" value="MGS"/>
    <property type="match status" value="1"/>
</dbReference>
<dbReference type="Pfam" id="PF02142">
    <property type="entry name" value="MGS"/>
    <property type="match status" value="1"/>
</dbReference>
<dbReference type="AlphaFoldDB" id="A0A1L0BCR4"/>
<gene>
    <name evidence="2" type="primary">mgsA</name>
    <name evidence="5" type="ORF">NVI5450_2287</name>
</gene>
<sequence length="154" mass="17044">MQKITRCMATNKRIALVAHDHMKSDLIAWSKARADILKKHHLFGTGTTATLLTKHVELPVKALLSGPMGGDQQLGALIAEGEIDMMIFFWDPMNAVPHDPDVKALLRLAAVWNIPVATNPATADFIIDSIHTSNKYEHAVPDYEGYLAERTCEL</sequence>
<dbReference type="NCBIfam" id="NF003559">
    <property type="entry name" value="PRK05234.1"/>
    <property type="match status" value="1"/>
</dbReference>
<dbReference type="CDD" id="cd01422">
    <property type="entry name" value="MGS"/>
    <property type="match status" value="1"/>
</dbReference>
<feature type="active site" description="Proton donor/acceptor" evidence="2 3">
    <location>
        <position position="71"/>
    </location>
</feature>
<dbReference type="SUPFAM" id="SSF52335">
    <property type="entry name" value="Methylglyoxal synthase-like"/>
    <property type="match status" value="1"/>
</dbReference>
<dbReference type="SMART" id="SM00851">
    <property type="entry name" value="MGS"/>
    <property type="match status" value="1"/>
</dbReference>
<dbReference type="OrthoDB" id="9787147at2"/>
<dbReference type="PANTHER" id="PTHR30492">
    <property type="entry name" value="METHYLGLYOXAL SYNTHASE"/>
    <property type="match status" value="1"/>
</dbReference>
<dbReference type="EMBL" id="FPLD01000061">
    <property type="protein sequence ID" value="SGZ00261.1"/>
    <property type="molecule type" value="Genomic_DNA"/>
</dbReference>
<dbReference type="GO" id="GO:0008929">
    <property type="term" value="F:methylglyoxal synthase activity"/>
    <property type="evidence" value="ECO:0007669"/>
    <property type="project" value="UniProtKB-UniRule"/>
</dbReference>
<feature type="binding site" evidence="2">
    <location>
        <begin position="45"/>
        <end position="48"/>
    </location>
    <ligand>
        <name>substrate</name>
    </ligand>
</feature>